<dbReference type="RefSeq" id="WP_042214687.1">
    <property type="nucleotide sequence ID" value="NZ_BBLU01000007.1"/>
</dbReference>
<sequence length="69" mass="7510">MDDVTALIARARLSIDIAHARLIAARRAEWQGIHGERYRGQLSDAAWRVTALSGTLQEATSAPAWQAAP</sequence>
<dbReference type="STRING" id="1043493.SAMN05421637_2331"/>
<evidence type="ECO:0000313" key="2">
    <source>
        <dbReference type="Proteomes" id="UP000183315"/>
    </source>
</evidence>
<dbReference type="AlphaFoldDB" id="A0A1H7A093"/>
<dbReference type="Proteomes" id="UP000183315">
    <property type="component" value="Unassembled WGS sequence"/>
</dbReference>
<gene>
    <name evidence="1" type="ORF">SAMN05421637_2331</name>
</gene>
<protein>
    <submittedName>
        <fullName evidence="1">Uncharacterized protein</fullName>
    </submittedName>
</protein>
<accession>A0A1H7A093</accession>
<name>A0A1H7A093_9MICO</name>
<evidence type="ECO:0000313" key="1">
    <source>
        <dbReference type="EMBL" id="SEJ59109.1"/>
    </source>
</evidence>
<organism evidence="1 2">
    <name type="scientific">Demequina mangrovi</name>
    <dbReference type="NCBI Taxonomy" id="1043493"/>
    <lineage>
        <taxon>Bacteria</taxon>
        <taxon>Bacillati</taxon>
        <taxon>Actinomycetota</taxon>
        <taxon>Actinomycetes</taxon>
        <taxon>Micrococcales</taxon>
        <taxon>Demequinaceae</taxon>
        <taxon>Demequina</taxon>
    </lineage>
</organism>
<keyword evidence="2" id="KW-1185">Reference proteome</keyword>
<dbReference type="EMBL" id="FNZI01000005">
    <property type="protein sequence ID" value="SEJ59109.1"/>
    <property type="molecule type" value="Genomic_DNA"/>
</dbReference>
<reference evidence="2" key="1">
    <citation type="submission" date="2016-10" db="EMBL/GenBank/DDBJ databases">
        <authorList>
            <person name="Varghese N."/>
        </authorList>
    </citation>
    <scope>NUCLEOTIDE SEQUENCE [LARGE SCALE GENOMIC DNA]</scope>
    <source>
        <strain evidence="2">DSM 24868</strain>
    </source>
</reference>
<dbReference type="OrthoDB" id="5149266at2"/>
<proteinExistence type="predicted"/>